<feature type="domain" description="CMP/dCMP-type deaminase" evidence="4">
    <location>
        <begin position="260"/>
        <end position="382"/>
    </location>
</feature>
<sequence>MKTCNWEIIHVPSKPPFSPTHQPTVNVFASVIDPKMANNLVRKLNQIVPLETFRHVKRVRKRSLDGKTELSMILCLAGDSDIELRSMPKDVLELVNSNQLCPFVTQVCKYAATTKEEWEEQCKLWPTSFHPPTYNIEGITGFNEEDSKIVFNNMIFALKLAKSGGSQLANAAVIVDPSADQIIASACDEFSSWPICLDDNGTQSLEPDEPSTSHGFPNGSSLYKSNANGAANDSNTSYRGVSCMNPWQWSEQQKPSSNSCLWHPLRHAAMVAIEHSAARDRRLFPTTWRFDEKSVEDVPMENCVVGSPAKKQRRSPNNVNSSEETPMNDFPSKSDRPYLCTGYDVYVAWEPCAMCAMALLHQRVRRIFYAFPNPSTGALGSVYRLQGEKSLNHHYAVFRVVLHDEPLGNAEELTTVTVTNDL</sequence>
<evidence type="ECO:0000256" key="2">
    <source>
        <dbReference type="ARBA" id="ARBA00038160"/>
    </source>
</evidence>
<keyword evidence="1" id="KW-0819">tRNA processing</keyword>
<evidence type="ECO:0000259" key="4">
    <source>
        <dbReference type="PROSITE" id="PS51747"/>
    </source>
</evidence>
<gene>
    <name evidence="5" type="ORF">RND81_01G181400</name>
</gene>
<evidence type="ECO:0000256" key="3">
    <source>
        <dbReference type="SAM" id="MobiDB-lite"/>
    </source>
</evidence>
<dbReference type="Proteomes" id="UP001443914">
    <property type="component" value="Unassembled WGS sequence"/>
</dbReference>
<dbReference type="PROSITE" id="PS51747">
    <property type="entry name" value="CYT_DCMP_DEAMINASES_2"/>
    <property type="match status" value="1"/>
</dbReference>
<feature type="compositionally biased region" description="Polar residues" evidence="3">
    <location>
        <begin position="315"/>
        <end position="325"/>
    </location>
</feature>
<dbReference type="GO" id="GO:0005634">
    <property type="term" value="C:nucleus"/>
    <property type="evidence" value="ECO:0007669"/>
    <property type="project" value="TreeGrafter"/>
</dbReference>
<name>A0AAW1N8H5_SAPOF</name>
<reference evidence="5 6" key="1">
    <citation type="submission" date="2024-03" db="EMBL/GenBank/DDBJ databases">
        <title>WGS assembly of Saponaria officinalis var. Norfolk2.</title>
        <authorList>
            <person name="Jenkins J."/>
            <person name="Shu S."/>
            <person name="Grimwood J."/>
            <person name="Barry K."/>
            <person name="Goodstein D."/>
            <person name="Schmutz J."/>
            <person name="Leebens-Mack J."/>
            <person name="Osbourn A."/>
        </authorList>
    </citation>
    <scope>NUCLEOTIDE SEQUENCE [LARGE SCALE GENOMIC DNA]</scope>
    <source>
        <strain evidence="6">cv. Norfolk2</strain>
        <strain evidence="5">JIC</strain>
        <tissue evidence="5">Leaf</tissue>
    </source>
</reference>
<dbReference type="GO" id="GO:0002100">
    <property type="term" value="P:tRNA wobble adenosine to inosine editing"/>
    <property type="evidence" value="ECO:0007669"/>
    <property type="project" value="InterPro"/>
</dbReference>
<dbReference type="Gene3D" id="3.40.140.10">
    <property type="entry name" value="Cytidine Deaminase, domain 2"/>
    <property type="match status" value="1"/>
</dbReference>
<evidence type="ECO:0000313" key="6">
    <source>
        <dbReference type="Proteomes" id="UP001443914"/>
    </source>
</evidence>
<dbReference type="PANTHER" id="PTHR11079">
    <property type="entry name" value="CYTOSINE DEAMINASE FAMILY MEMBER"/>
    <property type="match status" value="1"/>
</dbReference>
<dbReference type="InterPro" id="IPR016193">
    <property type="entry name" value="Cytidine_deaminase-like"/>
</dbReference>
<keyword evidence="6" id="KW-1185">Reference proteome</keyword>
<comment type="similarity">
    <text evidence="2">Belongs to the cytidine and deoxycytidylate deaminase family. ADAT3 subfamily.</text>
</comment>
<protein>
    <recommendedName>
        <fullName evidence="4">CMP/dCMP-type deaminase domain-containing protein</fullName>
    </recommendedName>
</protein>
<accession>A0AAW1N8H5</accession>
<dbReference type="EMBL" id="JBDFQZ010000001">
    <property type="protein sequence ID" value="KAK9757711.1"/>
    <property type="molecule type" value="Genomic_DNA"/>
</dbReference>
<dbReference type="SUPFAM" id="SSF53927">
    <property type="entry name" value="Cytidine deaminase-like"/>
    <property type="match status" value="1"/>
</dbReference>
<feature type="region of interest" description="Disordered" evidence="3">
    <location>
        <begin position="201"/>
        <end position="228"/>
    </location>
</feature>
<proteinExistence type="inferred from homology"/>
<dbReference type="AlphaFoldDB" id="A0AAW1N8H5"/>
<organism evidence="5 6">
    <name type="scientific">Saponaria officinalis</name>
    <name type="common">Common soapwort</name>
    <name type="synonym">Lychnis saponaria</name>
    <dbReference type="NCBI Taxonomy" id="3572"/>
    <lineage>
        <taxon>Eukaryota</taxon>
        <taxon>Viridiplantae</taxon>
        <taxon>Streptophyta</taxon>
        <taxon>Embryophyta</taxon>
        <taxon>Tracheophyta</taxon>
        <taxon>Spermatophyta</taxon>
        <taxon>Magnoliopsida</taxon>
        <taxon>eudicotyledons</taxon>
        <taxon>Gunneridae</taxon>
        <taxon>Pentapetalae</taxon>
        <taxon>Caryophyllales</taxon>
        <taxon>Caryophyllaceae</taxon>
        <taxon>Caryophylleae</taxon>
        <taxon>Saponaria</taxon>
    </lineage>
</organism>
<dbReference type="EMBL" id="JBDFQZ010000001">
    <property type="protein sequence ID" value="KAK9757709.1"/>
    <property type="molecule type" value="Genomic_DNA"/>
</dbReference>
<evidence type="ECO:0000313" key="5">
    <source>
        <dbReference type="EMBL" id="KAK9757711.1"/>
    </source>
</evidence>
<dbReference type="GO" id="GO:0005737">
    <property type="term" value="C:cytoplasm"/>
    <property type="evidence" value="ECO:0007669"/>
    <property type="project" value="TreeGrafter"/>
</dbReference>
<dbReference type="PANTHER" id="PTHR11079:SF156">
    <property type="entry name" value="INACTIVE TRNA-SPECIFIC ADENOSINE DEAMINASE-LIKE PROTEIN 3-RELATED"/>
    <property type="match status" value="1"/>
</dbReference>
<evidence type="ECO:0000256" key="1">
    <source>
        <dbReference type="ARBA" id="ARBA00022694"/>
    </source>
</evidence>
<dbReference type="GO" id="GO:0046872">
    <property type="term" value="F:metal ion binding"/>
    <property type="evidence" value="ECO:0007669"/>
    <property type="project" value="UniProtKB-KW"/>
</dbReference>
<dbReference type="InterPro" id="IPR002125">
    <property type="entry name" value="CMP_dCMP_dom"/>
</dbReference>
<feature type="region of interest" description="Disordered" evidence="3">
    <location>
        <begin position="304"/>
        <end position="331"/>
    </location>
</feature>
<comment type="caution">
    <text evidence="5">The sequence shown here is derived from an EMBL/GenBank/DDBJ whole genome shotgun (WGS) entry which is preliminary data.</text>
</comment>
<dbReference type="GO" id="GO:0052717">
    <property type="term" value="F:tRNA-specific adenosine-34 deaminase activity"/>
    <property type="evidence" value="ECO:0007669"/>
    <property type="project" value="UniProtKB-EC"/>
</dbReference>